<keyword evidence="11" id="KW-1185">Reference proteome</keyword>
<dbReference type="GO" id="GO:0042802">
    <property type="term" value="F:identical protein binding"/>
    <property type="evidence" value="ECO:0007669"/>
    <property type="project" value="UniProtKB-ARBA"/>
</dbReference>
<dbReference type="Pfam" id="PF13614">
    <property type="entry name" value="AAA_31"/>
    <property type="match status" value="1"/>
</dbReference>
<feature type="domain" description="AAA" evidence="9">
    <location>
        <begin position="34"/>
        <end position="174"/>
    </location>
</feature>
<dbReference type="AlphaFoldDB" id="A0A1G9PI16"/>
<keyword evidence="7" id="KW-0829">Tyrosine-protein kinase</keyword>
<accession>A0A1G9PI16</accession>
<evidence type="ECO:0000313" key="10">
    <source>
        <dbReference type="EMBL" id="SDL98183.1"/>
    </source>
</evidence>
<dbReference type="GO" id="GO:0005524">
    <property type="term" value="F:ATP binding"/>
    <property type="evidence" value="ECO:0007669"/>
    <property type="project" value="UniProtKB-KW"/>
</dbReference>
<dbReference type="InterPro" id="IPR025669">
    <property type="entry name" value="AAA_dom"/>
</dbReference>
<protein>
    <recommendedName>
        <fullName evidence="2">non-specific protein-tyrosine kinase</fullName>
        <ecNumber evidence="2">2.7.10.2</ecNumber>
    </recommendedName>
</protein>
<evidence type="ECO:0000256" key="1">
    <source>
        <dbReference type="ARBA" id="ARBA00007316"/>
    </source>
</evidence>
<evidence type="ECO:0000256" key="6">
    <source>
        <dbReference type="ARBA" id="ARBA00022840"/>
    </source>
</evidence>
<dbReference type="PANTHER" id="PTHR32309:SF13">
    <property type="entry name" value="FERRIC ENTEROBACTIN TRANSPORT PROTEIN FEPE"/>
    <property type="match status" value="1"/>
</dbReference>
<comment type="catalytic activity">
    <reaction evidence="8">
        <text>L-tyrosyl-[protein] + ATP = O-phospho-L-tyrosyl-[protein] + ADP + H(+)</text>
        <dbReference type="Rhea" id="RHEA:10596"/>
        <dbReference type="Rhea" id="RHEA-COMP:10136"/>
        <dbReference type="Rhea" id="RHEA-COMP:20101"/>
        <dbReference type="ChEBI" id="CHEBI:15378"/>
        <dbReference type="ChEBI" id="CHEBI:30616"/>
        <dbReference type="ChEBI" id="CHEBI:46858"/>
        <dbReference type="ChEBI" id="CHEBI:61978"/>
        <dbReference type="ChEBI" id="CHEBI:456216"/>
        <dbReference type="EC" id="2.7.10.2"/>
    </reaction>
</comment>
<evidence type="ECO:0000256" key="8">
    <source>
        <dbReference type="ARBA" id="ARBA00051245"/>
    </source>
</evidence>
<dbReference type="InterPro" id="IPR050445">
    <property type="entry name" value="Bact_polysacc_biosynth/exp"/>
</dbReference>
<keyword evidence="6" id="KW-0067">ATP-binding</keyword>
<dbReference type="InterPro" id="IPR027417">
    <property type="entry name" value="P-loop_NTPase"/>
</dbReference>
<evidence type="ECO:0000259" key="9">
    <source>
        <dbReference type="Pfam" id="PF13614"/>
    </source>
</evidence>
<dbReference type="NCBIfam" id="TIGR01007">
    <property type="entry name" value="eps_fam"/>
    <property type="match status" value="1"/>
</dbReference>
<dbReference type="GO" id="GO:0004715">
    <property type="term" value="F:non-membrane spanning protein tyrosine kinase activity"/>
    <property type="evidence" value="ECO:0007669"/>
    <property type="project" value="UniProtKB-EC"/>
</dbReference>
<keyword evidence="4" id="KW-0547">Nucleotide-binding</keyword>
<evidence type="ECO:0000256" key="4">
    <source>
        <dbReference type="ARBA" id="ARBA00022741"/>
    </source>
</evidence>
<evidence type="ECO:0000313" key="11">
    <source>
        <dbReference type="Proteomes" id="UP000199068"/>
    </source>
</evidence>
<evidence type="ECO:0000256" key="2">
    <source>
        <dbReference type="ARBA" id="ARBA00011903"/>
    </source>
</evidence>
<keyword evidence="5" id="KW-0418">Kinase</keyword>
<reference evidence="10 11" key="1">
    <citation type="submission" date="2016-10" db="EMBL/GenBank/DDBJ databases">
        <authorList>
            <person name="de Groot N.N."/>
        </authorList>
    </citation>
    <scope>NUCLEOTIDE SEQUENCE [LARGE SCALE GENOMIC DNA]</scope>
    <source>
        <strain evidence="10 11">DSM 797</strain>
    </source>
</reference>
<dbReference type="EC" id="2.7.10.2" evidence="2"/>
<sequence>MPKLITIKNPKSPISEAYRGIRTSIQFSDLDKEMKVITVTSSKQNEGKTTVITNLATTFANLDKKVLVIDGDLRNPGVHRMFGISNLHGLTDVLVDNTTFVDCVNCTDTKNLHVLTCGVVPPNPSEMLASQRMKEFIDNLKDNYDYIFIDAPPIGIVTDAGVISSYSDGCILVIGANETDIETAKLAKERLDSVGAKIIGTVLNKFAVKTNGHDYYAYYYQGRKSKKANRKMNKKEKSMA</sequence>
<dbReference type="SUPFAM" id="SSF52540">
    <property type="entry name" value="P-loop containing nucleoside triphosphate hydrolases"/>
    <property type="match status" value="1"/>
</dbReference>
<proteinExistence type="inferred from homology"/>
<evidence type="ECO:0000256" key="7">
    <source>
        <dbReference type="ARBA" id="ARBA00023137"/>
    </source>
</evidence>
<dbReference type="Proteomes" id="UP000199068">
    <property type="component" value="Unassembled WGS sequence"/>
</dbReference>
<dbReference type="GO" id="GO:0005886">
    <property type="term" value="C:plasma membrane"/>
    <property type="evidence" value="ECO:0007669"/>
    <property type="project" value="TreeGrafter"/>
</dbReference>
<dbReference type="STRING" id="1121325.SAMN04515677_104365"/>
<dbReference type="RefSeq" id="WP_092725778.1">
    <property type="nucleotide sequence ID" value="NZ_FNGW01000004.1"/>
</dbReference>
<dbReference type="EMBL" id="FNGW01000004">
    <property type="protein sequence ID" value="SDL98183.1"/>
    <property type="molecule type" value="Genomic_DNA"/>
</dbReference>
<dbReference type="InterPro" id="IPR005702">
    <property type="entry name" value="Wzc-like_C"/>
</dbReference>
<evidence type="ECO:0000256" key="3">
    <source>
        <dbReference type="ARBA" id="ARBA00022679"/>
    </source>
</evidence>
<gene>
    <name evidence="10" type="ORF">SAMN04515677_104365</name>
</gene>
<name>A0A1G9PI16_9FIRM</name>
<dbReference type="FunFam" id="3.40.50.300:FF:000527">
    <property type="entry name" value="Tyrosine-protein kinase etk"/>
    <property type="match status" value="1"/>
</dbReference>
<keyword evidence="3" id="KW-0808">Transferase</keyword>
<dbReference type="CDD" id="cd05387">
    <property type="entry name" value="BY-kinase"/>
    <property type="match status" value="1"/>
</dbReference>
<evidence type="ECO:0000256" key="5">
    <source>
        <dbReference type="ARBA" id="ARBA00022777"/>
    </source>
</evidence>
<dbReference type="PANTHER" id="PTHR32309">
    <property type="entry name" value="TYROSINE-PROTEIN KINASE"/>
    <property type="match status" value="1"/>
</dbReference>
<organism evidence="10 11">
    <name type="scientific">Romboutsia lituseburensis DSM 797</name>
    <dbReference type="NCBI Taxonomy" id="1121325"/>
    <lineage>
        <taxon>Bacteria</taxon>
        <taxon>Bacillati</taxon>
        <taxon>Bacillota</taxon>
        <taxon>Clostridia</taxon>
        <taxon>Peptostreptococcales</taxon>
        <taxon>Peptostreptococcaceae</taxon>
        <taxon>Romboutsia</taxon>
    </lineage>
</organism>
<dbReference type="Gene3D" id="3.40.50.300">
    <property type="entry name" value="P-loop containing nucleotide triphosphate hydrolases"/>
    <property type="match status" value="1"/>
</dbReference>
<comment type="similarity">
    <text evidence="1">Belongs to the CpsD/CapB family.</text>
</comment>